<keyword evidence="1" id="KW-0732">Signal</keyword>
<feature type="chain" id="PRO_5045185295" description="Carboxypeptidase-like regulatory domain-containing protein" evidence="1">
    <location>
        <begin position="22"/>
        <end position="387"/>
    </location>
</feature>
<evidence type="ECO:0000256" key="1">
    <source>
        <dbReference type="SAM" id="SignalP"/>
    </source>
</evidence>
<dbReference type="RefSeq" id="WP_168039561.1">
    <property type="nucleotide sequence ID" value="NZ_JAATJH010000007.1"/>
</dbReference>
<dbReference type="Proteomes" id="UP000770785">
    <property type="component" value="Unassembled WGS sequence"/>
</dbReference>
<keyword evidence="3" id="KW-1185">Reference proteome</keyword>
<dbReference type="SUPFAM" id="SSF49464">
    <property type="entry name" value="Carboxypeptidase regulatory domain-like"/>
    <property type="match status" value="1"/>
</dbReference>
<reference evidence="2 3" key="1">
    <citation type="submission" date="2020-03" db="EMBL/GenBank/DDBJ databases">
        <title>Genomic Encyclopedia of Type Strains, Phase IV (KMG-IV): sequencing the most valuable type-strain genomes for metagenomic binning, comparative biology and taxonomic classification.</title>
        <authorList>
            <person name="Goeker M."/>
        </authorList>
    </citation>
    <scope>NUCLEOTIDE SEQUENCE [LARGE SCALE GENOMIC DNA]</scope>
    <source>
        <strain evidence="2 3">DSM 105096</strain>
    </source>
</reference>
<evidence type="ECO:0008006" key="4">
    <source>
        <dbReference type="Google" id="ProtNLM"/>
    </source>
</evidence>
<gene>
    <name evidence="2" type="ORF">GGR27_003485</name>
</gene>
<evidence type="ECO:0000313" key="3">
    <source>
        <dbReference type="Proteomes" id="UP000770785"/>
    </source>
</evidence>
<dbReference type="InterPro" id="IPR008969">
    <property type="entry name" value="CarboxyPept-like_regulatory"/>
</dbReference>
<organism evidence="2 3">
    <name type="scientific">Neolewinella antarctica</name>
    <dbReference type="NCBI Taxonomy" id="442734"/>
    <lineage>
        <taxon>Bacteria</taxon>
        <taxon>Pseudomonadati</taxon>
        <taxon>Bacteroidota</taxon>
        <taxon>Saprospiria</taxon>
        <taxon>Saprospirales</taxon>
        <taxon>Lewinellaceae</taxon>
        <taxon>Neolewinella</taxon>
    </lineage>
</organism>
<name>A0ABX0XGF8_9BACT</name>
<dbReference type="Gene3D" id="2.60.40.1120">
    <property type="entry name" value="Carboxypeptidase-like, regulatory domain"/>
    <property type="match status" value="1"/>
</dbReference>
<protein>
    <recommendedName>
        <fullName evidence="4">Carboxypeptidase-like regulatory domain-containing protein</fullName>
    </recommendedName>
</protein>
<proteinExistence type="predicted"/>
<feature type="signal peptide" evidence="1">
    <location>
        <begin position="1"/>
        <end position="21"/>
    </location>
</feature>
<comment type="caution">
    <text evidence="2">The sequence shown here is derived from an EMBL/GenBank/DDBJ whole genome shotgun (WGS) entry which is preliminary data.</text>
</comment>
<evidence type="ECO:0000313" key="2">
    <source>
        <dbReference type="EMBL" id="NJC27966.1"/>
    </source>
</evidence>
<dbReference type="Pfam" id="PF13715">
    <property type="entry name" value="CarbopepD_reg_2"/>
    <property type="match status" value="1"/>
</dbReference>
<sequence>MRLLTSIFLLLSLCCSGSATAQGTLSGTVRDSLTNEPIPFATVYIDGTTIGTVTEESGTFSLDVSLIPLPTTLAVTHLGYRRYSARVDSGGSNYGISLSPQVATTVQVEVTDDGQWAKNVKEFKRRFLGVDDWGLQSKLIGEDRLYFERNFETQRLSRVSKQTARLLKQKDLRDAAWKSNDEVDFNYAVDFLVRSTAPIQIDLPHLGYKVGIDLQQFYLHYETTLRSYQGRFFFQPYEGVSGKPKRRHRRNREIAYYNSRQHFLRAAYNDALAEEGYVVLTRNEDESIDTIDFSYYLRQVGDDEKAVVGLEGCSLTIFYYATTTGRPIKPGRRRYGVRPIVSTVQIEDTEAVVRRDGTTGAVSLIFGGTMARRGAAWLFPANYSPSE</sequence>
<dbReference type="EMBL" id="JAATJH010000007">
    <property type="protein sequence ID" value="NJC27966.1"/>
    <property type="molecule type" value="Genomic_DNA"/>
</dbReference>
<accession>A0ABX0XGF8</accession>